<dbReference type="RefSeq" id="WP_016417950.1">
    <property type="nucleotide sequence ID" value="NZ_AUAB01000025.1"/>
</dbReference>
<name>S2KH20_LITA3</name>
<evidence type="ECO:0000256" key="2">
    <source>
        <dbReference type="ARBA" id="ARBA00023012"/>
    </source>
</evidence>
<gene>
    <name evidence="7" type="ORF">L861_11845</name>
</gene>
<dbReference type="SMART" id="SM00448">
    <property type="entry name" value="REC"/>
    <property type="match status" value="1"/>
</dbReference>
<dbReference type="GO" id="GO:0000160">
    <property type="term" value="P:phosphorelay signal transduction system"/>
    <property type="evidence" value="ECO:0007669"/>
    <property type="project" value="UniProtKB-KW"/>
</dbReference>
<dbReference type="OrthoDB" id="9800897at2"/>
<protein>
    <recommendedName>
        <fullName evidence="6">Response regulatory domain-containing protein</fullName>
    </recommendedName>
</protein>
<dbReference type="InterPro" id="IPR035965">
    <property type="entry name" value="PAS-like_dom_sf"/>
</dbReference>
<dbReference type="Proteomes" id="UP000014463">
    <property type="component" value="Unassembled WGS sequence"/>
</dbReference>
<evidence type="ECO:0000256" key="4">
    <source>
        <dbReference type="SAM" id="Coils"/>
    </source>
</evidence>
<dbReference type="SUPFAM" id="SSF52172">
    <property type="entry name" value="CheY-like"/>
    <property type="match status" value="1"/>
</dbReference>
<dbReference type="PROSITE" id="PS50110">
    <property type="entry name" value="RESPONSE_REGULATORY"/>
    <property type="match status" value="1"/>
</dbReference>
<dbReference type="PANTHER" id="PTHR45339">
    <property type="entry name" value="HYBRID SIGNAL TRANSDUCTION HISTIDINE KINASE J"/>
    <property type="match status" value="1"/>
</dbReference>
<evidence type="ECO:0000313" key="7">
    <source>
        <dbReference type="EMBL" id="EPC01260.1"/>
    </source>
</evidence>
<keyword evidence="5" id="KW-1133">Transmembrane helix</keyword>
<evidence type="ECO:0000256" key="3">
    <source>
        <dbReference type="PROSITE-ProRule" id="PRU00169"/>
    </source>
</evidence>
<reference evidence="7 8" key="1">
    <citation type="journal article" date="2013" name="Genome Announc.">
        <title>Draft genome sequence of the moderately halophilic gammaproteobacterium Halomonas anticariensis FP35.</title>
        <authorList>
            <person name="Tahrioui A."/>
            <person name="Quesada E."/>
            <person name="Llamas I."/>
        </authorList>
    </citation>
    <scope>NUCLEOTIDE SEQUENCE [LARGE SCALE GENOMIC DNA]</scope>
    <source>
        <strain evidence="8">DSM 16096 / CECT 5854 / LMG 22089 / FP35</strain>
    </source>
</reference>
<proteinExistence type="predicted"/>
<keyword evidence="4" id="KW-0175">Coiled coil</keyword>
<feature type="modified residue" description="4-aspartylphosphate" evidence="3">
    <location>
        <position position="388"/>
    </location>
</feature>
<dbReference type="Pfam" id="PF00072">
    <property type="entry name" value="Response_reg"/>
    <property type="match status" value="1"/>
</dbReference>
<dbReference type="InterPro" id="IPR001789">
    <property type="entry name" value="Sig_transdc_resp-reg_receiver"/>
</dbReference>
<dbReference type="PATRIC" id="fig|1121939.11.peg.3430"/>
<feature type="domain" description="Response regulatory" evidence="6">
    <location>
        <begin position="339"/>
        <end position="459"/>
    </location>
</feature>
<keyword evidence="2" id="KW-0902">Two-component regulatory system</keyword>
<accession>S2KH20</accession>
<evidence type="ECO:0000259" key="6">
    <source>
        <dbReference type="PROSITE" id="PS50110"/>
    </source>
</evidence>
<dbReference type="eggNOG" id="COG0784">
    <property type="taxonomic scope" value="Bacteria"/>
</dbReference>
<feature type="transmembrane region" description="Helical" evidence="5">
    <location>
        <begin position="53"/>
        <end position="76"/>
    </location>
</feature>
<dbReference type="SUPFAM" id="SSF55785">
    <property type="entry name" value="PYP-like sensor domain (PAS domain)"/>
    <property type="match status" value="1"/>
</dbReference>
<keyword evidence="5" id="KW-0472">Membrane</keyword>
<dbReference type="STRING" id="1121939.L861_11845"/>
<sequence length="468" mass="53421">MRVETRAENLWRTLIWPILWPLLLVQAGLVVLCVLAWLVMWQSAMPVQQAWRALTWLMLALLLGTSLIAATFLLLLRHRLQRWEISLGVPYERLERAMRQLHKELPPWLKSRRLMADRAADSGPVEHLEVLLDGLETLLTRFAERPHVVQMMERLPRPAFIAHHGCLADANSAFEQVIGRSLSEIRGLDLQYLMRRDDNDQGDAYVRLHDSQGAWWTFRLACLEDNHEHTLGILEDVNDQRQRLAQLTLSRDQAREESRLKSSYLALLQRELEDVLQDLKQHIEICRLPEQHEDLRERLADFATLVANLSGPESPDLGDLSLAGDDTGAAVSSVSGHARILIVDDGPVNTMLARRVLEARGLGVDTAESGEQALELAEREHYDLVFMDIFMPDLDGVEASRRWRRRETEQAVASPSVLVALTANASDADRERFFAAGMDDFLSKPYRPQALIDMVERWLPDALRETPR</sequence>
<keyword evidence="5" id="KW-0812">Transmembrane</keyword>
<dbReference type="InterPro" id="IPR011006">
    <property type="entry name" value="CheY-like_superfamily"/>
</dbReference>
<keyword evidence="8" id="KW-1185">Reference proteome</keyword>
<feature type="transmembrane region" description="Helical" evidence="5">
    <location>
        <begin position="20"/>
        <end position="41"/>
    </location>
</feature>
<feature type="coiled-coil region" evidence="4">
    <location>
        <begin position="237"/>
        <end position="285"/>
    </location>
</feature>
<dbReference type="CDD" id="cd17546">
    <property type="entry name" value="REC_hyHK_CKI1_RcsC-like"/>
    <property type="match status" value="1"/>
</dbReference>
<dbReference type="PANTHER" id="PTHR45339:SF1">
    <property type="entry name" value="HYBRID SIGNAL TRANSDUCTION HISTIDINE KINASE J"/>
    <property type="match status" value="1"/>
</dbReference>
<dbReference type="Gene3D" id="3.40.50.2300">
    <property type="match status" value="1"/>
</dbReference>
<organism evidence="7 8">
    <name type="scientific">Litchfieldella anticariensis (strain DSM 16096 / CECT 5854 / CIP 108499 / LMG 22089 / FP35)</name>
    <name type="common">Halomonas anticariensis</name>
    <dbReference type="NCBI Taxonomy" id="1121939"/>
    <lineage>
        <taxon>Bacteria</taxon>
        <taxon>Pseudomonadati</taxon>
        <taxon>Pseudomonadota</taxon>
        <taxon>Gammaproteobacteria</taxon>
        <taxon>Oceanospirillales</taxon>
        <taxon>Halomonadaceae</taxon>
        <taxon>Litchfieldella</taxon>
    </lineage>
</organism>
<dbReference type="AlphaFoldDB" id="S2KH20"/>
<keyword evidence="1 3" id="KW-0597">Phosphoprotein</keyword>
<comment type="caution">
    <text evidence="7">The sequence shown here is derived from an EMBL/GenBank/DDBJ whole genome shotgun (WGS) entry which is preliminary data.</text>
</comment>
<evidence type="ECO:0000313" key="8">
    <source>
        <dbReference type="Proteomes" id="UP000014463"/>
    </source>
</evidence>
<evidence type="ECO:0000256" key="1">
    <source>
        <dbReference type="ARBA" id="ARBA00022553"/>
    </source>
</evidence>
<evidence type="ECO:0000256" key="5">
    <source>
        <dbReference type="SAM" id="Phobius"/>
    </source>
</evidence>
<dbReference type="EMBL" id="ASTJ01000036">
    <property type="protein sequence ID" value="EPC01260.1"/>
    <property type="molecule type" value="Genomic_DNA"/>
</dbReference>